<organism evidence="1 2">
    <name type="scientific">Ambispora leptoticha</name>
    <dbReference type="NCBI Taxonomy" id="144679"/>
    <lineage>
        <taxon>Eukaryota</taxon>
        <taxon>Fungi</taxon>
        <taxon>Fungi incertae sedis</taxon>
        <taxon>Mucoromycota</taxon>
        <taxon>Glomeromycotina</taxon>
        <taxon>Glomeromycetes</taxon>
        <taxon>Archaeosporales</taxon>
        <taxon>Ambisporaceae</taxon>
        <taxon>Ambispora</taxon>
    </lineage>
</organism>
<proteinExistence type="predicted"/>
<protein>
    <submittedName>
        <fullName evidence="1">950_t:CDS:1</fullName>
    </submittedName>
</protein>
<reference evidence="1" key="1">
    <citation type="submission" date="2021-06" db="EMBL/GenBank/DDBJ databases">
        <authorList>
            <person name="Kallberg Y."/>
            <person name="Tangrot J."/>
            <person name="Rosling A."/>
        </authorList>
    </citation>
    <scope>NUCLEOTIDE SEQUENCE</scope>
    <source>
        <strain evidence="1">FL130A</strain>
    </source>
</reference>
<keyword evidence="2" id="KW-1185">Reference proteome</keyword>
<comment type="caution">
    <text evidence="1">The sequence shown here is derived from an EMBL/GenBank/DDBJ whole genome shotgun (WGS) entry which is preliminary data.</text>
</comment>
<name>A0A9N9D533_9GLOM</name>
<dbReference type="Proteomes" id="UP000789508">
    <property type="component" value="Unassembled WGS sequence"/>
</dbReference>
<evidence type="ECO:0000313" key="1">
    <source>
        <dbReference type="EMBL" id="CAG8625560.1"/>
    </source>
</evidence>
<feature type="non-terminal residue" evidence="1">
    <location>
        <position position="148"/>
    </location>
</feature>
<dbReference type="EMBL" id="CAJVPS010006461">
    <property type="protein sequence ID" value="CAG8625560.1"/>
    <property type="molecule type" value="Genomic_DNA"/>
</dbReference>
<evidence type="ECO:0000313" key="2">
    <source>
        <dbReference type="Proteomes" id="UP000789508"/>
    </source>
</evidence>
<dbReference type="OrthoDB" id="2303067at2759"/>
<accession>A0A9N9D533</accession>
<dbReference type="AlphaFoldDB" id="A0A9N9D533"/>
<gene>
    <name evidence="1" type="ORF">ALEPTO_LOCUS9143</name>
</gene>
<sequence length="148" mass="16526">MPNNNNLIPKENHKKVEEVREIKNQIPSFEEFLNNYSQEQVNYDDLTHNDISSSKGYGPCHYSNADCTCYASQGFMQLYIPCPAVGCSSNRSAYTWLHSKNGYLMTFTGQNDDCGVLLISSQGHKKPTADTFINALSMTGGSIRNRSA</sequence>